<dbReference type="RefSeq" id="WP_283766039.1">
    <property type="nucleotide sequence ID" value="NZ_JAQOSO010000026.1"/>
</dbReference>
<keyword evidence="2" id="KW-0812">Transmembrane</keyword>
<evidence type="ECO:0000256" key="6">
    <source>
        <dbReference type="ARBA" id="ARBA00023136"/>
    </source>
</evidence>
<evidence type="ECO:0000256" key="4">
    <source>
        <dbReference type="ARBA" id="ARBA00022989"/>
    </source>
</evidence>
<evidence type="ECO:0000256" key="3">
    <source>
        <dbReference type="ARBA" id="ARBA00022741"/>
    </source>
</evidence>
<evidence type="ECO:0000313" key="9">
    <source>
        <dbReference type="Proteomes" id="UP001235849"/>
    </source>
</evidence>
<evidence type="ECO:0000256" key="5">
    <source>
        <dbReference type="ARBA" id="ARBA00023134"/>
    </source>
</evidence>
<keyword evidence="6" id="KW-0472">Membrane</keyword>
<dbReference type="NCBIfam" id="TIGR00231">
    <property type="entry name" value="small_GTP"/>
    <property type="match status" value="1"/>
</dbReference>
<accession>A0ABT7B3D5</accession>
<dbReference type="CDD" id="cd00880">
    <property type="entry name" value="Era_like"/>
    <property type="match status" value="1"/>
</dbReference>
<dbReference type="SUPFAM" id="SSF52540">
    <property type="entry name" value="P-loop containing nucleoside triphosphate hydrolases"/>
    <property type="match status" value="1"/>
</dbReference>
<dbReference type="Pfam" id="PF01926">
    <property type="entry name" value="MMR_HSR1"/>
    <property type="match status" value="1"/>
</dbReference>
<dbReference type="PANTHER" id="PTHR42714:SF6">
    <property type="entry name" value="TRANSLATION INITIATION FACTOR IF-2"/>
    <property type="match status" value="1"/>
</dbReference>
<proteinExistence type="predicted"/>
<dbReference type="Proteomes" id="UP001235849">
    <property type="component" value="Unassembled WGS sequence"/>
</dbReference>
<keyword evidence="4" id="KW-1133">Transmembrane helix</keyword>
<comment type="subcellular location">
    <subcellularLocation>
        <location evidence="1">Membrane</location>
        <topology evidence="1">Multi-pass membrane protein</topology>
    </subcellularLocation>
</comment>
<dbReference type="EMBL" id="JAQOSO010000026">
    <property type="protein sequence ID" value="MDJ1173688.1"/>
    <property type="molecule type" value="Genomic_DNA"/>
</dbReference>
<keyword evidence="5" id="KW-0342">GTP-binding</keyword>
<feature type="domain" description="G" evidence="7">
    <location>
        <begin position="71"/>
        <end position="196"/>
    </location>
</feature>
<evidence type="ECO:0000259" key="7">
    <source>
        <dbReference type="Pfam" id="PF01926"/>
    </source>
</evidence>
<dbReference type="InterPro" id="IPR027417">
    <property type="entry name" value="P-loop_NTPase"/>
</dbReference>
<comment type="caution">
    <text evidence="8">The sequence shown here is derived from an EMBL/GenBank/DDBJ whole genome shotgun (WGS) entry which is preliminary data.</text>
</comment>
<dbReference type="Gene3D" id="3.40.50.300">
    <property type="entry name" value="P-loop containing nucleotide triphosphate hydrolases"/>
    <property type="match status" value="1"/>
</dbReference>
<dbReference type="Pfam" id="PF05128">
    <property type="entry name" value="DUF697"/>
    <property type="match status" value="1"/>
</dbReference>
<evidence type="ECO:0000256" key="1">
    <source>
        <dbReference type="ARBA" id="ARBA00004141"/>
    </source>
</evidence>
<dbReference type="PANTHER" id="PTHR42714">
    <property type="entry name" value="TRNA MODIFICATION GTPASE GTPBP3"/>
    <property type="match status" value="1"/>
</dbReference>
<dbReference type="InterPro" id="IPR005225">
    <property type="entry name" value="Small_GTP-bd"/>
</dbReference>
<sequence>MSAADFERELEQTVLSFADIQAELNYKQATESLQSLVKNLDLSASERSGLEAEIENLQTLLDKLEHSRVQISVFGLVGRGKSSVLNALLGDRVFETGPTHGVTRAIHGASWEISTQRESDLVRVTIGRQGQAQIQLMDTPGIDEVNGQQRAVLAHQVAKQSDLILFVIAGDMTQVEYEALSLLRGESKPILLVFNKIDQYPDTDRMMIYEKIRDERVKELLSPEEIVMAAACPLVPEGVRRPDGSLGVKLVRGEPQVEDLKLKILELLDREGKSLVALNTMLYADTVNERLVKRKMEIREGKGNQIIWNFVRVKGLAIALNPVTAIDLLSAAIIDVVMILKLSQLYGIPMTQQGALNLLQKIAIAMGGISAGELFANLGLSSLKGLLGLATPVTGGAAIGPYLSVAISQAAISALSSYGIGQVTKEYLANGASWGPDGPKAVVTRILSGLDETSILNRIKDELWTKLQGDRA</sequence>
<organism evidence="8 9">
    <name type="scientific">Roseofilum capinflatum BLCC-M114</name>
    <dbReference type="NCBI Taxonomy" id="3022440"/>
    <lineage>
        <taxon>Bacteria</taxon>
        <taxon>Bacillati</taxon>
        <taxon>Cyanobacteriota</taxon>
        <taxon>Cyanophyceae</taxon>
        <taxon>Desertifilales</taxon>
        <taxon>Desertifilaceae</taxon>
        <taxon>Roseofilum</taxon>
        <taxon>Roseofilum capinflatum</taxon>
    </lineage>
</organism>
<keyword evidence="9" id="KW-1185">Reference proteome</keyword>
<keyword evidence="3" id="KW-0547">Nucleotide-binding</keyword>
<gene>
    <name evidence="8" type="ORF">PMG25_06240</name>
</gene>
<dbReference type="InterPro" id="IPR021147">
    <property type="entry name" value="DUF697"/>
</dbReference>
<name>A0ABT7B3D5_9CYAN</name>
<dbReference type="InterPro" id="IPR006073">
    <property type="entry name" value="GTP-bd"/>
</dbReference>
<reference evidence="8 9" key="1">
    <citation type="submission" date="2023-01" db="EMBL/GenBank/DDBJ databases">
        <title>Novel diversity within Roseofilum (Cyanobacteria; Desertifilaceae) from marine benthic mats with descriptions of four novel species.</title>
        <authorList>
            <person name="Wang Y."/>
            <person name="Berthold D.E."/>
            <person name="Hu J."/>
            <person name="Lefler F.W."/>
            <person name="Laughinghouse H.D. IV."/>
        </authorList>
    </citation>
    <scope>NUCLEOTIDE SEQUENCE [LARGE SCALE GENOMIC DNA]</scope>
    <source>
        <strain evidence="8 9">BLCC-M114</strain>
    </source>
</reference>
<evidence type="ECO:0000313" key="8">
    <source>
        <dbReference type="EMBL" id="MDJ1173688.1"/>
    </source>
</evidence>
<evidence type="ECO:0000256" key="2">
    <source>
        <dbReference type="ARBA" id="ARBA00022692"/>
    </source>
</evidence>
<protein>
    <submittedName>
        <fullName evidence="8">GTP-binding protein</fullName>
    </submittedName>
</protein>